<feature type="compositionally biased region" description="Low complexity" evidence="6">
    <location>
        <begin position="290"/>
        <end position="307"/>
    </location>
</feature>
<feature type="transmembrane region" description="Helical" evidence="7">
    <location>
        <begin position="44"/>
        <end position="62"/>
    </location>
</feature>
<accession>A0A086SVA2</accession>
<feature type="transmembrane region" description="Helical" evidence="7">
    <location>
        <begin position="107"/>
        <end position="126"/>
    </location>
</feature>
<dbReference type="Pfam" id="PF20684">
    <property type="entry name" value="Fung_rhodopsin"/>
    <property type="match status" value="1"/>
</dbReference>
<evidence type="ECO:0000256" key="2">
    <source>
        <dbReference type="ARBA" id="ARBA00022692"/>
    </source>
</evidence>
<organism evidence="9 10">
    <name type="scientific">Hapsidospora chrysogenum (strain ATCC 11550 / CBS 779.69 / DSM 880 / IAM 14645 / JCM 23072 / IMI 49137)</name>
    <name type="common">Acremonium chrysogenum</name>
    <dbReference type="NCBI Taxonomy" id="857340"/>
    <lineage>
        <taxon>Eukaryota</taxon>
        <taxon>Fungi</taxon>
        <taxon>Dikarya</taxon>
        <taxon>Ascomycota</taxon>
        <taxon>Pezizomycotina</taxon>
        <taxon>Sordariomycetes</taxon>
        <taxon>Hypocreomycetidae</taxon>
        <taxon>Hypocreales</taxon>
        <taxon>Bionectriaceae</taxon>
        <taxon>Hapsidospora</taxon>
    </lineage>
</organism>
<comment type="similarity">
    <text evidence="5">Belongs to the SAT4 family.</text>
</comment>
<evidence type="ECO:0000259" key="8">
    <source>
        <dbReference type="Pfam" id="PF20684"/>
    </source>
</evidence>
<dbReference type="PANTHER" id="PTHR33048:SF152">
    <property type="entry name" value="INTEGRAL MEMBRANE PROTEIN"/>
    <property type="match status" value="1"/>
</dbReference>
<dbReference type="STRING" id="857340.A0A086SVA2"/>
<name>A0A086SVA2_HAPC1</name>
<feature type="transmembrane region" description="Helical" evidence="7">
    <location>
        <begin position="185"/>
        <end position="208"/>
    </location>
</feature>
<dbReference type="InterPro" id="IPR052337">
    <property type="entry name" value="SAT4-like"/>
</dbReference>
<dbReference type="OrthoDB" id="4329349at2759"/>
<evidence type="ECO:0000256" key="3">
    <source>
        <dbReference type="ARBA" id="ARBA00022989"/>
    </source>
</evidence>
<feature type="transmembrane region" description="Helical" evidence="7">
    <location>
        <begin position="262"/>
        <end position="282"/>
    </location>
</feature>
<protein>
    <recommendedName>
        <fullName evidence="8">Rhodopsin domain-containing protein</fullName>
    </recommendedName>
</protein>
<dbReference type="InterPro" id="IPR049326">
    <property type="entry name" value="Rhodopsin_dom_fungi"/>
</dbReference>
<keyword evidence="2 7" id="KW-0812">Transmembrane</keyword>
<reference evidence="10" key="1">
    <citation type="journal article" date="2014" name="Genome Announc.">
        <title>Genome sequence and annotation of Acremonium chrysogenum, producer of the beta-lactam antibiotic cephalosporin C.</title>
        <authorList>
            <person name="Terfehr D."/>
            <person name="Dahlmann T.A."/>
            <person name="Specht T."/>
            <person name="Zadra I."/>
            <person name="Kuernsteiner H."/>
            <person name="Kueck U."/>
        </authorList>
    </citation>
    <scope>NUCLEOTIDE SEQUENCE [LARGE SCALE GENOMIC DNA]</scope>
    <source>
        <strain evidence="10">ATCC 11550 / CBS 779.69 / DSM 880 / IAM 14645 / JCM 23072 / IMI 49137</strain>
    </source>
</reference>
<feature type="compositionally biased region" description="Polar residues" evidence="6">
    <location>
        <begin position="311"/>
        <end position="321"/>
    </location>
</feature>
<gene>
    <name evidence="9" type="ORF">ACRE_082660</name>
</gene>
<feature type="region of interest" description="Disordered" evidence="6">
    <location>
        <begin position="398"/>
        <end position="430"/>
    </location>
</feature>
<dbReference type="EMBL" id="JPKY01000150">
    <property type="protein sequence ID" value="KFH41034.1"/>
    <property type="molecule type" value="Genomic_DNA"/>
</dbReference>
<feature type="transmembrane region" description="Helical" evidence="7">
    <location>
        <begin position="220"/>
        <end position="242"/>
    </location>
</feature>
<comment type="caution">
    <text evidence="9">The sequence shown here is derived from an EMBL/GenBank/DDBJ whole genome shotgun (WGS) entry which is preliminary data.</text>
</comment>
<dbReference type="HOGENOM" id="CLU_019101_0_0_1"/>
<evidence type="ECO:0000256" key="5">
    <source>
        <dbReference type="ARBA" id="ARBA00038359"/>
    </source>
</evidence>
<proteinExistence type="inferred from homology"/>
<dbReference type="AlphaFoldDB" id="A0A086SVA2"/>
<feature type="transmembrane region" description="Helical" evidence="7">
    <location>
        <begin position="138"/>
        <end position="165"/>
    </location>
</feature>
<keyword evidence="4 7" id="KW-0472">Membrane</keyword>
<evidence type="ECO:0000313" key="9">
    <source>
        <dbReference type="EMBL" id="KFH41034.1"/>
    </source>
</evidence>
<evidence type="ECO:0000256" key="6">
    <source>
        <dbReference type="SAM" id="MobiDB-lite"/>
    </source>
</evidence>
<feature type="compositionally biased region" description="Low complexity" evidence="6">
    <location>
        <begin position="409"/>
        <end position="430"/>
    </location>
</feature>
<feature type="transmembrane region" description="Helical" evidence="7">
    <location>
        <begin position="12"/>
        <end position="32"/>
    </location>
</feature>
<comment type="subcellular location">
    <subcellularLocation>
        <location evidence="1">Membrane</location>
        <topology evidence="1">Multi-pass membrane protein</topology>
    </subcellularLocation>
</comment>
<evidence type="ECO:0000256" key="4">
    <source>
        <dbReference type="ARBA" id="ARBA00023136"/>
    </source>
</evidence>
<sequence length="430" mass="47651">MTTPEQFTLEVWVKYAISVFCMLTRFAVRLYVPGWRNLDGTDVWCALAVIFYTIEIVCDHLISPQPGYFSSAHYSTNIGLTPQEAMEVPDDIVPLMETGAKLAHVTWTFYICMIWSLKASMLTLLRRISSDIYGQKKFLMYAVIFTVVTFLASLLAHLCPCFPTSNIWQVKPLPGPWCTTRPQNYYVTGVLNMLTDAVIIALPMPLLWNLRISRRRKIALAALFSSGIFIIICTILRTYYVLGLGNTSDQTLGQLWATRETFVAMVVVSGPGIWPLFTRISWCPGPSTRSTSFPSGSNGPSSSSAGGWRWTFNSKSQTTGRTDTDTVLGDRDIEMGFPSSRADDGTGEGDSTEQIIPEARSPGLSAPNTATRATFFPDQDIEQRDMPIMVTTEYAIHVEPAARDKGSPSRETSAEASAEASKGSSWLKDF</sequence>
<keyword evidence="3 7" id="KW-1133">Transmembrane helix</keyword>
<dbReference type="PANTHER" id="PTHR33048">
    <property type="entry name" value="PTH11-LIKE INTEGRAL MEMBRANE PROTEIN (AFU_ORTHOLOGUE AFUA_5G11245)"/>
    <property type="match status" value="1"/>
</dbReference>
<feature type="domain" description="Rhodopsin" evidence="8">
    <location>
        <begin position="44"/>
        <end position="279"/>
    </location>
</feature>
<evidence type="ECO:0000256" key="7">
    <source>
        <dbReference type="SAM" id="Phobius"/>
    </source>
</evidence>
<evidence type="ECO:0000256" key="1">
    <source>
        <dbReference type="ARBA" id="ARBA00004141"/>
    </source>
</evidence>
<evidence type="ECO:0000313" key="10">
    <source>
        <dbReference type="Proteomes" id="UP000029964"/>
    </source>
</evidence>
<feature type="compositionally biased region" description="Basic and acidic residues" evidence="6">
    <location>
        <begin position="322"/>
        <end position="334"/>
    </location>
</feature>
<dbReference type="Proteomes" id="UP000029964">
    <property type="component" value="Unassembled WGS sequence"/>
</dbReference>
<keyword evidence="10" id="KW-1185">Reference proteome</keyword>
<dbReference type="GO" id="GO:0016020">
    <property type="term" value="C:membrane"/>
    <property type="evidence" value="ECO:0007669"/>
    <property type="project" value="UniProtKB-SubCell"/>
</dbReference>
<feature type="region of interest" description="Disordered" evidence="6">
    <location>
        <begin position="288"/>
        <end position="370"/>
    </location>
</feature>